<name>A0ABQ9W2I9_SAGOE</name>
<sequence length="286" mass="30176">MPGKMENFLQIAPHSLAIVLGPAEGPVGERPGAAQSAPPAQPRQLARHHIGYEIFADFKAENMQHFWNKKVTAAVAETFFLGWIDEQVLLIQGKEEHLEALREGWTRRALRPPSGFHIRCLGECGRHALVLSRPDPSFPSASRRVAASVPGSPGSPTLLQSAAGTTTEAPLGAREPAALFERGIGELPGTERREPSLSLRTAPICPREPPPVAGGAWGRPGGRRGSAGGSVVTALGVRECPPPGSAPRLECSGGRRWAGRTPGLRARGDPCRSGGSGAPGMLFLGE</sequence>
<accession>A0ABQ9W2I9</accession>
<evidence type="ECO:0000256" key="1">
    <source>
        <dbReference type="SAM" id="MobiDB-lite"/>
    </source>
</evidence>
<reference evidence="2 3" key="1">
    <citation type="submission" date="2023-05" db="EMBL/GenBank/DDBJ databases">
        <title>B98-5 Cell Line De Novo Hybrid Assembly: An Optical Mapping Approach.</title>
        <authorList>
            <person name="Kananen K."/>
            <person name="Auerbach J.A."/>
            <person name="Kautto E."/>
            <person name="Blachly J.S."/>
        </authorList>
    </citation>
    <scope>NUCLEOTIDE SEQUENCE [LARGE SCALE GENOMIC DNA]</scope>
    <source>
        <strain evidence="2">B95-8</strain>
        <tissue evidence="2">Cell line</tissue>
    </source>
</reference>
<gene>
    <name evidence="2" type="ORF">P7K49_005608</name>
</gene>
<dbReference type="InterPro" id="IPR040126">
    <property type="entry name" value="STOX1/2"/>
</dbReference>
<dbReference type="EMBL" id="JASSZA010000003">
    <property type="protein sequence ID" value="KAK2114983.1"/>
    <property type="molecule type" value="Genomic_DNA"/>
</dbReference>
<proteinExistence type="predicted"/>
<evidence type="ECO:0000313" key="2">
    <source>
        <dbReference type="EMBL" id="KAK2114983.1"/>
    </source>
</evidence>
<feature type="region of interest" description="Disordered" evidence="1">
    <location>
        <begin position="201"/>
        <end position="229"/>
    </location>
</feature>
<feature type="region of interest" description="Disordered" evidence="1">
    <location>
        <begin position="140"/>
        <end position="174"/>
    </location>
</feature>
<dbReference type="Proteomes" id="UP001266305">
    <property type="component" value="Unassembled WGS sequence"/>
</dbReference>
<keyword evidence="3" id="KW-1185">Reference proteome</keyword>
<feature type="compositionally biased region" description="Gly residues" evidence="1">
    <location>
        <begin position="215"/>
        <end position="228"/>
    </location>
</feature>
<dbReference type="PANTHER" id="PTHR22437">
    <property type="entry name" value="WINGED HELIX DOMAIN-CONTAINING PROTEIN"/>
    <property type="match status" value="1"/>
</dbReference>
<dbReference type="PANTHER" id="PTHR22437:SF2">
    <property type="entry name" value="STORKHEAD-BOX PROTEIN 2"/>
    <property type="match status" value="1"/>
</dbReference>
<organism evidence="2 3">
    <name type="scientific">Saguinus oedipus</name>
    <name type="common">Cotton-top tamarin</name>
    <name type="synonym">Oedipomidas oedipus</name>
    <dbReference type="NCBI Taxonomy" id="9490"/>
    <lineage>
        <taxon>Eukaryota</taxon>
        <taxon>Metazoa</taxon>
        <taxon>Chordata</taxon>
        <taxon>Craniata</taxon>
        <taxon>Vertebrata</taxon>
        <taxon>Euteleostomi</taxon>
        <taxon>Mammalia</taxon>
        <taxon>Eutheria</taxon>
        <taxon>Euarchontoglires</taxon>
        <taxon>Primates</taxon>
        <taxon>Haplorrhini</taxon>
        <taxon>Platyrrhini</taxon>
        <taxon>Cebidae</taxon>
        <taxon>Callitrichinae</taxon>
        <taxon>Saguinus</taxon>
    </lineage>
</organism>
<protein>
    <submittedName>
        <fullName evidence="2">Uncharacterized protein</fullName>
    </submittedName>
</protein>
<feature type="region of interest" description="Disordered" evidence="1">
    <location>
        <begin position="260"/>
        <end position="286"/>
    </location>
</feature>
<evidence type="ECO:0000313" key="3">
    <source>
        <dbReference type="Proteomes" id="UP001266305"/>
    </source>
</evidence>
<feature type="compositionally biased region" description="Polar residues" evidence="1">
    <location>
        <begin position="154"/>
        <end position="168"/>
    </location>
</feature>
<comment type="caution">
    <text evidence="2">The sequence shown here is derived from an EMBL/GenBank/DDBJ whole genome shotgun (WGS) entry which is preliminary data.</text>
</comment>